<accession>A0A7X9XCZ0</accession>
<feature type="signal peptide" evidence="1">
    <location>
        <begin position="1"/>
        <end position="21"/>
    </location>
</feature>
<reference evidence="2 3" key="1">
    <citation type="submission" date="2020-04" db="EMBL/GenBank/DDBJ databases">
        <title>Flammeovirga sp. SR4, a novel species isolated from seawater.</title>
        <authorList>
            <person name="Wang X."/>
        </authorList>
    </citation>
    <scope>NUCLEOTIDE SEQUENCE [LARGE SCALE GENOMIC DNA]</scope>
    <source>
        <strain evidence="2 3">ATCC 23126</strain>
    </source>
</reference>
<name>A0A7X9XCZ0_9BACT</name>
<feature type="chain" id="PRO_5030581519" description="Acyloxyacyl hydrolase" evidence="1">
    <location>
        <begin position="22"/>
        <end position="161"/>
    </location>
</feature>
<dbReference type="RefSeq" id="WP_169660535.1">
    <property type="nucleotide sequence ID" value="NZ_JABANE010000152.1"/>
</dbReference>
<dbReference type="AlphaFoldDB" id="A0A7X9XCZ0"/>
<dbReference type="EMBL" id="JABANE010000152">
    <property type="protein sequence ID" value="NME72341.1"/>
    <property type="molecule type" value="Genomic_DNA"/>
</dbReference>
<comment type="caution">
    <text evidence="2">The sequence shown here is derived from an EMBL/GenBank/DDBJ whole genome shotgun (WGS) entry which is preliminary data.</text>
</comment>
<evidence type="ECO:0008006" key="4">
    <source>
        <dbReference type="Google" id="ProtNLM"/>
    </source>
</evidence>
<keyword evidence="3" id="KW-1185">Reference proteome</keyword>
<sequence length="161" mass="18023">MMERKILITLLLSLFSIVTFAQSPHSLSVSVGGSQTINKEAYSFILSTSHSYQMNSLWTVITTYVNDIEKDFSGGEVEQINYTGSLSFGFSRKFYEGSKSEVYLGMTKDIVENQKILLGDSFFDVGYSFILSRKICPKLGYSHNLNKGTDSINFGLSITIF</sequence>
<evidence type="ECO:0000313" key="3">
    <source>
        <dbReference type="Proteomes" id="UP000576082"/>
    </source>
</evidence>
<protein>
    <recommendedName>
        <fullName evidence="4">Acyloxyacyl hydrolase</fullName>
    </recommendedName>
</protein>
<gene>
    <name evidence="2" type="ORF">HHU12_30550</name>
</gene>
<dbReference type="Proteomes" id="UP000576082">
    <property type="component" value="Unassembled WGS sequence"/>
</dbReference>
<evidence type="ECO:0000313" key="2">
    <source>
        <dbReference type="EMBL" id="NME72341.1"/>
    </source>
</evidence>
<organism evidence="2 3">
    <name type="scientific">Flammeovirga aprica JL-4</name>
    <dbReference type="NCBI Taxonomy" id="694437"/>
    <lineage>
        <taxon>Bacteria</taxon>
        <taxon>Pseudomonadati</taxon>
        <taxon>Bacteroidota</taxon>
        <taxon>Cytophagia</taxon>
        <taxon>Cytophagales</taxon>
        <taxon>Flammeovirgaceae</taxon>
        <taxon>Flammeovirga</taxon>
    </lineage>
</organism>
<keyword evidence="1" id="KW-0732">Signal</keyword>
<evidence type="ECO:0000256" key="1">
    <source>
        <dbReference type="SAM" id="SignalP"/>
    </source>
</evidence>
<proteinExistence type="predicted"/>